<dbReference type="Gene3D" id="3.40.50.880">
    <property type="match status" value="1"/>
</dbReference>
<accession>A0A562BSH1</accession>
<evidence type="ECO:0000313" key="5">
    <source>
        <dbReference type="Proteomes" id="UP000318141"/>
    </source>
</evidence>
<evidence type="ECO:0000259" key="3">
    <source>
        <dbReference type="PROSITE" id="PS01124"/>
    </source>
</evidence>
<dbReference type="Proteomes" id="UP000318141">
    <property type="component" value="Unassembled WGS sequence"/>
</dbReference>
<proteinExistence type="predicted"/>
<dbReference type="InterPro" id="IPR029062">
    <property type="entry name" value="Class_I_gatase-like"/>
</dbReference>
<gene>
    <name evidence="4" type="ORF">L602_001400000810</name>
</gene>
<protein>
    <submittedName>
        <fullName evidence="4">AraC family transcriptional regulator with amidase-like domain</fullName>
    </submittedName>
</protein>
<comment type="caution">
    <text evidence="4">The sequence shown here is derived from an EMBL/GenBank/DDBJ whole genome shotgun (WGS) entry which is preliminary data.</text>
</comment>
<dbReference type="AlphaFoldDB" id="A0A562BSH1"/>
<dbReference type="Gene3D" id="1.10.10.60">
    <property type="entry name" value="Homeodomain-like"/>
    <property type="match status" value="1"/>
</dbReference>
<dbReference type="GO" id="GO:0043565">
    <property type="term" value="F:sequence-specific DNA binding"/>
    <property type="evidence" value="ECO:0007669"/>
    <property type="project" value="InterPro"/>
</dbReference>
<dbReference type="EMBL" id="VLJN01000006">
    <property type="protein sequence ID" value="TWG88166.1"/>
    <property type="molecule type" value="Genomic_DNA"/>
</dbReference>
<keyword evidence="5" id="KW-1185">Reference proteome</keyword>
<name>A0A562BSH1_9BURK</name>
<dbReference type="PANTHER" id="PTHR43130:SF3">
    <property type="entry name" value="HTH-TYPE TRANSCRIPTIONAL REGULATOR RV1931C"/>
    <property type="match status" value="1"/>
</dbReference>
<keyword evidence="2" id="KW-0804">Transcription</keyword>
<dbReference type="PANTHER" id="PTHR43130">
    <property type="entry name" value="ARAC-FAMILY TRANSCRIPTIONAL REGULATOR"/>
    <property type="match status" value="1"/>
</dbReference>
<dbReference type="InterPro" id="IPR052158">
    <property type="entry name" value="INH-QAR"/>
</dbReference>
<dbReference type="SMART" id="SM00342">
    <property type="entry name" value="HTH_ARAC"/>
    <property type="match status" value="1"/>
</dbReference>
<dbReference type="CDD" id="cd03137">
    <property type="entry name" value="GATase1_AraC_1"/>
    <property type="match status" value="1"/>
</dbReference>
<dbReference type="InterPro" id="IPR009057">
    <property type="entry name" value="Homeodomain-like_sf"/>
</dbReference>
<evidence type="ECO:0000313" key="4">
    <source>
        <dbReference type="EMBL" id="TWG88166.1"/>
    </source>
</evidence>
<dbReference type="PROSITE" id="PS01124">
    <property type="entry name" value="HTH_ARAC_FAMILY_2"/>
    <property type="match status" value="1"/>
</dbReference>
<dbReference type="Pfam" id="PF12833">
    <property type="entry name" value="HTH_18"/>
    <property type="match status" value="1"/>
</dbReference>
<reference evidence="4 5" key="1">
    <citation type="submission" date="2019-07" db="EMBL/GenBank/DDBJ databases">
        <title>Genome sequencing of lignin-degrading bacterial isolates.</title>
        <authorList>
            <person name="Gladden J."/>
        </authorList>
    </citation>
    <scope>NUCLEOTIDE SEQUENCE [LARGE SCALE GENOMIC DNA]</scope>
    <source>
        <strain evidence="4 5">J11</strain>
    </source>
</reference>
<sequence length="378" mass="40750">MMARFPGLFPTMTRLPDAPAPATPVPATASAGPPRTRVVLIVAPDPSQELDVSGPTAVFGQANRLCGLATPPYAIRVASVSDDGIVRTESGLRLLADAPYHRIGEALPGPIDTLLLAGGAGHRRAAEDGALIQWLREQAPRVRRIGAVCTGAFVLAGTGLLDDCRATTHWRHARQLAQRHPRVHVDADPIWIQAGRFYTSAGVTAGMDLSLALVEDDLGHAVSLAVARELVLFLRRPGNQAQFSTSLQAQAAQAPALRDLQAWMADHLHADLSVEALAERMAMSPRNFARVFSREVGQTPARYVEALRLEAARRLLEQSARRLDAVAWQTGFGNADGMRRAFLRHLGITPDRYRAAFRAQRVGAMAPEADSRTVSGEA</sequence>
<dbReference type="SUPFAM" id="SSF46689">
    <property type="entry name" value="Homeodomain-like"/>
    <property type="match status" value="2"/>
</dbReference>
<dbReference type="GO" id="GO:0003700">
    <property type="term" value="F:DNA-binding transcription factor activity"/>
    <property type="evidence" value="ECO:0007669"/>
    <property type="project" value="InterPro"/>
</dbReference>
<organism evidence="4 5">
    <name type="scientific">Cupriavidus gilardii J11</name>
    <dbReference type="NCBI Taxonomy" id="936133"/>
    <lineage>
        <taxon>Bacteria</taxon>
        <taxon>Pseudomonadati</taxon>
        <taxon>Pseudomonadota</taxon>
        <taxon>Betaproteobacteria</taxon>
        <taxon>Burkholderiales</taxon>
        <taxon>Burkholderiaceae</taxon>
        <taxon>Cupriavidus</taxon>
    </lineage>
</organism>
<evidence type="ECO:0000256" key="1">
    <source>
        <dbReference type="ARBA" id="ARBA00023015"/>
    </source>
</evidence>
<keyword evidence="1" id="KW-0805">Transcription regulation</keyword>
<evidence type="ECO:0000256" key="2">
    <source>
        <dbReference type="ARBA" id="ARBA00023163"/>
    </source>
</evidence>
<feature type="domain" description="HTH araC/xylS-type" evidence="3">
    <location>
        <begin position="258"/>
        <end position="356"/>
    </location>
</feature>
<dbReference type="Pfam" id="PF01965">
    <property type="entry name" value="DJ-1_PfpI"/>
    <property type="match status" value="1"/>
</dbReference>
<dbReference type="InterPro" id="IPR018060">
    <property type="entry name" value="HTH_AraC"/>
</dbReference>
<dbReference type="InterPro" id="IPR002818">
    <property type="entry name" value="DJ-1/PfpI"/>
</dbReference>
<dbReference type="SUPFAM" id="SSF52317">
    <property type="entry name" value="Class I glutamine amidotransferase-like"/>
    <property type="match status" value="1"/>
</dbReference>